<evidence type="ECO:0000256" key="2">
    <source>
        <dbReference type="ARBA" id="ARBA00022692"/>
    </source>
</evidence>
<keyword evidence="5" id="KW-0997">Cell inner membrane</keyword>
<keyword evidence="3 5" id="KW-1133">Transmembrane helix</keyword>
<evidence type="ECO:0000256" key="4">
    <source>
        <dbReference type="ARBA" id="ARBA00023136"/>
    </source>
</evidence>
<keyword evidence="5" id="KW-0813">Transport</keyword>
<feature type="transmembrane region" description="Helical" evidence="5">
    <location>
        <begin position="278"/>
        <end position="299"/>
    </location>
</feature>
<reference evidence="8 9" key="1">
    <citation type="journal article" date="2007" name="Appl. Environ. Microbiol.">
        <title>Genome sequence of the cellulolytic gliding bacterium Cytophaga hutchinsonii.</title>
        <authorList>
            <person name="Xie G."/>
            <person name="Bruce D.C."/>
            <person name="Challacombe J.F."/>
            <person name="Chertkov O."/>
            <person name="Detter J.C."/>
            <person name="Gilna P."/>
            <person name="Han C.S."/>
            <person name="Lucas S."/>
            <person name="Misra M."/>
            <person name="Myers G.L."/>
            <person name="Richardson P."/>
            <person name="Tapia R."/>
            <person name="Thayer N."/>
            <person name="Thompson L.S."/>
            <person name="Brettin T.S."/>
            <person name="Henrissat B."/>
            <person name="Wilson D.B."/>
            <person name="McBride M.J."/>
        </authorList>
    </citation>
    <scope>NUCLEOTIDE SEQUENCE [LARGE SCALE GENOMIC DNA]</scope>
    <source>
        <strain evidence="9">ATCC 33406 / DSM 1761 / CIP 103989 / NBRC 15051 / NCIMB 9469 / D465</strain>
    </source>
</reference>
<dbReference type="AlphaFoldDB" id="A0A6N4STU2"/>
<gene>
    <name evidence="5 8" type="primary">nuoN</name>
    <name evidence="8" type="ordered locus">CHU_2613</name>
</gene>
<feature type="transmembrane region" description="Helical" evidence="5">
    <location>
        <begin position="170"/>
        <end position="192"/>
    </location>
</feature>
<evidence type="ECO:0000256" key="1">
    <source>
        <dbReference type="ARBA" id="ARBA00004127"/>
    </source>
</evidence>
<keyword evidence="9" id="KW-1185">Reference proteome</keyword>
<proteinExistence type="inferred from homology"/>
<comment type="similarity">
    <text evidence="5">Belongs to the complex I subunit 2 family.</text>
</comment>
<comment type="function">
    <text evidence="5">NDH-1 shuttles electrons from NADH, via FMN and iron-sulfur (Fe-S) centers, to quinones in the respiratory chain. The immediate electron acceptor for the enzyme in this species is believed to be a menaquinone. Couples the redox reaction to proton translocation (for every two electrons transferred, four hydrogen ions are translocated across the cytoplasmic membrane), and thus conserves the redox energy in a proton gradient.</text>
</comment>
<dbReference type="GO" id="GO:0042773">
    <property type="term" value="P:ATP synthesis coupled electron transport"/>
    <property type="evidence" value="ECO:0007669"/>
    <property type="project" value="InterPro"/>
</dbReference>
<keyword evidence="2 5" id="KW-0812">Transmembrane</keyword>
<feature type="transmembrane region" description="Helical" evidence="5">
    <location>
        <begin position="84"/>
        <end position="106"/>
    </location>
</feature>
<feature type="transmembrane region" description="Helical" evidence="5">
    <location>
        <begin position="462"/>
        <end position="482"/>
    </location>
</feature>
<dbReference type="GO" id="GO:0012505">
    <property type="term" value="C:endomembrane system"/>
    <property type="evidence" value="ECO:0007669"/>
    <property type="project" value="UniProtKB-SubCell"/>
</dbReference>
<comment type="subcellular location">
    <subcellularLocation>
        <location evidence="5">Cell inner membrane</location>
        <topology evidence="5">Multi-pass membrane protein</topology>
    </subcellularLocation>
    <subcellularLocation>
        <location evidence="1">Endomembrane system</location>
        <topology evidence="1">Multi-pass membrane protein</topology>
    </subcellularLocation>
    <subcellularLocation>
        <location evidence="6">Membrane</location>
        <topology evidence="6">Multi-pass membrane protein</topology>
    </subcellularLocation>
</comment>
<dbReference type="GO" id="GO:0048038">
    <property type="term" value="F:quinone binding"/>
    <property type="evidence" value="ECO:0007669"/>
    <property type="project" value="UniProtKB-KW"/>
</dbReference>
<dbReference type="InterPro" id="IPR010096">
    <property type="entry name" value="NADH-Q_OxRdtase_suN/2"/>
</dbReference>
<evidence type="ECO:0000259" key="7">
    <source>
        <dbReference type="Pfam" id="PF00361"/>
    </source>
</evidence>
<comment type="catalytic activity">
    <reaction evidence="5">
        <text>a quinone + NADH + 5 H(+)(in) = a quinol + NAD(+) + 4 H(+)(out)</text>
        <dbReference type="Rhea" id="RHEA:57888"/>
        <dbReference type="ChEBI" id="CHEBI:15378"/>
        <dbReference type="ChEBI" id="CHEBI:24646"/>
        <dbReference type="ChEBI" id="CHEBI:57540"/>
        <dbReference type="ChEBI" id="CHEBI:57945"/>
        <dbReference type="ChEBI" id="CHEBI:132124"/>
    </reaction>
</comment>
<feature type="transmembrane region" description="Helical" evidence="5">
    <location>
        <begin position="246"/>
        <end position="266"/>
    </location>
</feature>
<feature type="transmembrane region" description="Helical" evidence="5">
    <location>
        <begin position="334"/>
        <end position="354"/>
    </location>
</feature>
<dbReference type="InterPro" id="IPR001750">
    <property type="entry name" value="ND/Mrp_TM"/>
</dbReference>
<keyword evidence="4 5" id="KW-0472">Membrane</keyword>
<name>A0A6N4STU2_CYTH3</name>
<dbReference type="Proteomes" id="UP000001822">
    <property type="component" value="Chromosome"/>
</dbReference>
<dbReference type="EC" id="7.1.1.-" evidence="5"/>
<dbReference type="OrthoDB" id="9811718at2"/>
<dbReference type="GO" id="GO:0008137">
    <property type="term" value="F:NADH dehydrogenase (ubiquinone) activity"/>
    <property type="evidence" value="ECO:0007669"/>
    <property type="project" value="InterPro"/>
</dbReference>
<keyword evidence="8" id="KW-0560">Oxidoreductase</keyword>
<dbReference type="Pfam" id="PF00361">
    <property type="entry name" value="Proton_antipo_M"/>
    <property type="match status" value="1"/>
</dbReference>
<feature type="transmembrane region" description="Helical" evidence="5">
    <location>
        <begin position="375"/>
        <end position="397"/>
    </location>
</feature>
<evidence type="ECO:0000256" key="5">
    <source>
        <dbReference type="HAMAP-Rule" id="MF_00445"/>
    </source>
</evidence>
<comment type="subunit">
    <text evidence="5">NDH-1 is composed of 14 different subunits. Subunits NuoA, H, J, K, L, M, N constitute the membrane sector of the complex.</text>
</comment>
<evidence type="ECO:0000313" key="9">
    <source>
        <dbReference type="Proteomes" id="UP000001822"/>
    </source>
</evidence>
<feature type="transmembrane region" description="Helical" evidence="5">
    <location>
        <begin position="417"/>
        <end position="437"/>
    </location>
</feature>
<feature type="domain" description="NADH:quinone oxidoreductase/Mrp antiporter transmembrane" evidence="7">
    <location>
        <begin position="135"/>
        <end position="412"/>
    </location>
</feature>
<feature type="transmembrane region" description="Helical" evidence="5">
    <location>
        <begin position="212"/>
        <end position="234"/>
    </location>
</feature>
<keyword evidence="5" id="KW-1278">Translocase</keyword>
<feature type="transmembrane region" description="Helical" evidence="5">
    <location>
        <begin position="12"/>
        <end position="35"/>
    </location>
</feature>
<feature type="transmembrane region" description="Helical" evidence="5">
    <location>
        <begin position="41"/>
        <end position="63"/>
    </location>
</feature>
<dbReference type="RefSeq" id="WP_011585976.1">
    <property type="nucleotide sequence ID" value="NC_008255.1"/>
</dbReference>
<dbReference type="EMBL" id="CP000383">
    <property type="protein sequence ID" value="ABG59866.1"/>
    <property type="molecule type" value="Genomic_DNA"/>
</dbReference>
<keyword evidence="5" id="KW-0874">Quinone</keyword>
<keyword evidence="5" id="KW-1003">Cell membrane</keyword>
<evidence type="ECO:0000256" key="3">
    <source>
        <dbReference type="ARBA" id="ARBA00022989"/>
    </source>
</evidence>
<feature type="transmembrane region" description="Helical" evidence="5">
    <location>
        <begin position="118"/>
        <end position="149"/>
    </location>
</feature>
<dbReference type="GO" id="GO:0005886">
    <property type="term" value="C:plasma membrane"/>
    <property type="evidence" value="ECO:0007669"/>
    <property type="project" value="UniProtKB-SubCell"/>
</dbReference>
<sequence length="493" mass="54463">MHIPIEEIRQSLTYLIPEAWLLLGLLIVLCLDMFAGTRKNIYFTTITLVVLGVSTCYLLGALIDRDSLPPRTFMNEMLEQNTAILFSKILLGISGMIGVVFIQISPSSQWLRERGETYILLLAILMGSYFLVASINLFMVFLSLELISIPSYLLVASRFDKKSTEAGIKYLLYGAFATGVMLFGISLLYGLTAGMDLFSDRWIRVFAEVPVFSKWIVLGLVLAALFFKTSLFPFHPWTPDTYEGSGWGVLNILSTVPKIAAFVFLLKLSALFQGFQTYTLLLAVVVTLSLVVGNLSALMQDNTRRLMAYSSIAQSGFIGMAIIGGGDLSQQSTFFYLVVYLFSVPAALAILDYFENLTAGDAVNNFNGLGKQEPVMSIIFVIVMATLIGLPPTGGFFAKLFVFTTVWEQYETIQSPILLGVVGAAVVGTIASVFYYMKVPYALFFKGFENTIILTSKHKSSLLFVSLIMLPVLGLFFAPSWLMDLLKLIVGNI</sequence>
<organism evidence="8 9">
    <name type="scientific">Cytophaga hutchinsonii (strain ATCC 33406 / DSM 1761 / CIP 103989 / NBRC 15051 / NCIMB 9469 / D465)</name>
    <dbReference type="NCBI Taxonomy" id="269798"/>
    <lineage>
        <taxon>Bacteria</taxon>
        <taxon>Pseudomonadati</taxon>
        <taxon>Bacteroidota</taxon>
        <taxon>Cytophagia</taxon>
        <taxon>Cytophagales</taxon>
        <taxon>Cytophagaceae</taxon>
        <taxon>Cytophaga</taxon>
    </lineage>
</organism>
<keyword evidence="5" id="KW-0520">NAD</keyword>
<evidence type="ECO:0000256" key="6">
    <source>
        <dbReference type="RuleBase" id="RU000320"/>
    </source>
</evidence>
<dbReference type="HAMAP" id="MF_00445">
    <property type="entry name" value="NDH1_NuoN_1"/>
    <property type="match status" value="1"/>
</dbReference>
<dbReference type="PANTHER" id="PTHR22773">
    <property type="entry name" value="NADH DEHYDROGENASE"/>
    <property type="match status" value="1"/>
</dbReference>
<evidence type="ECO:0000313" key="8">
    <source>
        <dbReference type="EMBL" id="ABG59866.1"/>
    </source>
</evidence>
<accession>A0A6N4STU2</accession>
<dbReference type="GO" id="GO:0050136">
    <property type="term" value="F:NADH dehydrogenase (quinone) (non-electrogenic) activity"/>
    <property type="evidence" value="ECO:0007669"/>
    <property type="project" value="UniProtKB-UniRule"/>
</dbReference>
<protein>
    <recommendedName>
        <fullName evidence="5">NADH-quinone oxidoreductase subunit N</fullName>
        <ecNumber evidence="5">7.1.1.-</ecNumber>
    </recommendedName>
    <alternativeName>
        <fullName evidence="5">NADH dehydrogenase I subunit N</fullName>
    </alternativeName>
    <alternativeName>
        <fullName evidence="5">NDH-1 subunit N</fullName>
    </alternativeName>
</protein>
<dbReference type="KEGG" id="chu:CHU_2613"/>